<dbReference type="PANTHER" id="PTHR45138:SF9">
    <property type="entry name" value="DIGUANYLATE CYCLASE DGCM-RELATED"/>
    <property type="match status" value="1"/>
</dbReference>
<dbReference type="Pfam" id="PF20975">
    <property type="entry name" value="DGCcoil"/>
    <property type="match status" value="1"/>
</dbReference>
<sequence>MLVRTSLAAEGQGPELDGLLARLREEIRKGNSDSGTWHELQDRIDRKVSALDERKADADKRLAATFEKLLSELRGQRAFLPVRDKLKDLDKRLRKPATLQHGLNEWFIDFAGTLQAGLAAAGAQSPGDSRRGFLGKLFGKSPGVDASAVESQTITRTEFDADQVSEAEHLELAAPVSEENDQRLRIARRVGELLGQMLDQVVLEPASEARARRLQESLLASDDWGELREGLSGVAELVIAAVTRSQREFEAFLRRLDERLDTLKKYFAEQENAQAGRLGASAELDLEISQELDAFGQKVESSQDFRGLKASVSGHLSSIREAVGRFRAKESEREKYLSEQLGAMQEKMAAMEAQAEHVKDELRQQRQRAMTDVLTQLPNREAWQERLETEYQRWRRYGNPLSLAVLDIDLFKRVNDSYGHKAGDRVLQLVAKALRDRLRQTDFIARFGGEEFVVLFPETSAENAKVVLDGLRAHIRELPFHFRGDPVSVTFSAGVAGFEPDDDADAAFDRADRSLYQAKDSGRDIVCIGGKTDQ</sequence>
<dbReference type="NCBIfam" id="TIGR00254">
    <property type="entry name" value="GGDEF"/>
    <property type="match status" value="1"/>
</dbReference>
<evidence type="ECO:0000313" key="7">
    <source>
        <dbReference type="Proteomes" id="UP000298325"/>
    </source>
</evidence>
<feature type="domain" description="GGDEF" evidence="5">
    <location>
        <begin position="399"/>
        <end position="531"/>
    </location>
</feature>
<evidence type="ECO:0000256" key="4">
    <source>
        <dbReference type="SAM" id="Coils"/>
    </source>
</evidence>
<dbReference type="PROSITE" id="PS50887">
    <property type="entry name" value="GGDEF"/>
    <property type="match status" value="1"/>
</dbReference>
<reference evidence="6 7" key="1">
    <citation type="submission" date="2019-04" db="EMBL/GenBank/DDBJ databases">
        <authorList>
            <person name="Park S."/>
            <person name="Yoon J.-H."/>
        </authorList>
    </citation>
    <scope>NUCLEOTIDE SEQUENCE [LARGE SCALE GENOMIC DNA]</scope>
    <source>
        <strain evidence="6 7">HJM-18</strain>
    </source>
</reference>
<evidence type="ECO:0000256" key="2">
    <source>
        <dbReference type="ARBA" id="ARBA00012528"/>
    </source>
</evidence>
<comment type="caution">
    <text evidence="6">The sequence shown here is derived from an EMBL/GenBank/DDBJ whole genome shotgun (WGS) entry which is preliminary data.</text>
</comment>
<dbReference type="InterPro" id="IPR000160">
    <property type="entry name" value="GGDEF_dom"/>
</dbReference>
<name>A0A4Z1B990_9GAMM</name>
<dbReference type="EC" id="2.7.7.65" evidence="2"/>
<dbReference type="CDD" id="cd01949">
    <property type="entry name" value="GGDEF"/>
    <property type="match status" value="1"/>
</dbReference>
<comment type="cofactor">
    <cofactor evidence="1">
        <name>Mg(2+)</name>
        <dbReference type="ChEBI" id="CHEBI:18420"/>
    </cofactor>
</comment>
<dbReference type="EMBL" id="SRPF01000008">
    <property type="protein sequence ID" value="TGN38073.1"/>
    <property type="molecule type" value="Genomic_DNA"/>
</dbReference>
<proteinExistence type="predicted"/>
<dbReference type="GO" id="GO:0052621">
    <property type="term" value="F:diguanylate cyclase activity"/>
    <property type="evidence" value="ECO:0007669"/>
    <property type="project" value="UniProtKB-EC"/>
</dbReference>
<dbReference type="Gene3D" id="3.30.70.270">
    <property type="match status" value="1"/>
</dbReference>
<dbReference type="OrthoDB" id="9812260at2"/>
<dbReference type="Pfam" id="PF00990">
    <property type="entry name" value="GGDEF"/>
    <property type="match status" value="1"/>
</dbReference>
<evidence type="ECO:0000259" key="5">
    <source>
        <dbReference type="PROSITE" id="PS50887"/>
    </source>
</evidence>
<dbReference type="InterPro" id="IPR048516">
    <property type="entry name" value="DGCcoil"/>
</dbReference>
<comment type="catalytic activity">
    <reaction evidence="3">
        <text>2 GTP = 3',3'-c-di-GMP + 2 diphosphate</text>
        <dbReference type="Rhea" id="RHEA:24898"/>
        <dbReference type="ChEBI" id="CHEBI:33019"/>
        <dbReference type="ChEBI" id="CHEBI:37565"/>
        <dbReference type="ChEBI" id="CHEBI:58805"/>
        <dbReference type="EC" id="2.7.7.65"/>
    </reaction>
</comment>
<dbReference type="PANTHER" id="PTHR45138">
    <property type="entry name" value="REGULATORY COMPONENTS OF SENSORY TRANSDUCTION SYSTEM"/>
    <property type="match status" value="1"/>
</dbReference>
<dbReference type="InterPro" id="IPR043128">
    <property type="entry name" value="Rev_trsase/Diguanyl_cyclase"/>
</dbReference>
<dbReference type="FunFam" id="3.30.70.270:FF:000001">
    <property type="entry name" value="Diguanylate cyclase domain protein"/>
    <property type="match status" value="1"/>
</dbReference>
<dbReference type="InterPro" id="IPR029787">
    <property type="entry name" value="Nucleotide_cyclase"/>
</dbReference>
<keyword evidence="4" id="KW-0175">Coiled coil</keyword>
<evidence type="ECO:0000256" key="1">
    <source>
        <dbReference type="ARBA" id="ARBA00001946"/>
    </source>
</evidence>
<protein>
    <recommendedName>
        <fullName evidence="2">diguanylate cyclase</fullName>
        <ecNumber evidence="2">2.7.7.65</ecNumber>
    </recommendedName>
</protein>
<dbReference type="InterPro" id="IPR050469">
    <property type="entry name" value="Diguanylate_Cyclase"/>
</dbReference>
<dbReference type="AlphaFoldDB" id="A0A4Z1B990"/>
<dbReference type="Proteomes" id="UP000298325">
    <property type="component" value="Unassembled WGS sequence"/>
</dbReference>
<feature type="coiled-coil region" evidence="4">
    <location>
        <begin position="341"/>
        <end position="372"/>
    </location>
</feature>
<dbReference type="SMART" id="SM00267">
    <property type="entry name" value="GGDEF"/>
    <property type="match status" value="1"/>
</dbReference>
<keyword evidence="7" id="KW-1185">Reference proteome</keyword>
<organism evidence="6 7">
    <name type="scientific">Marinobacter confluentis</name>
    <dbReference type="NCBI Taxonomy" id="1697557"/>
    <lineage>
        <taxon>Bacteria</taxon>
        <taxon>Pseudomonadati</taxon>
        <taxon>Pseudomonadota</taxon>
        <taxon>Gammaproteobacteria</taxon>
        <taxon>Pseudomonadales</taxon>
        <taxon>Marinobacteraceae</taxon>
        <taxon>Marinobacter</taxon>
    </lineage>
</organism>
<accession>A0A4Z1B990</accession>
<dbReference type="SUPFAM" id="SSF55073">
    <property type="entry name" value="Nucleotide cyclase"/>
    <property type="match status" value="1"/>
</dbReference>
<evidence type="ECO:0000313" key="6">
    <source>
        <dbReference type="EMBL" id="TGN38073.1"/>
    </source>
</evidence>
<gene>
    <name evidence="6" type="ORF">E5Q11_16760</name>
</gene>
<evidence type="ECO:0000256" key="3">
    <source>
        <dbReference type="ARBA" id="ARBA00034247"/>
    </source>
</evidence>